<dbReference type="Pfam" id="PF02852">
    <property type="entry name" value="Pyr_redox_dim"/>
    <property type="match status" value="1"/>
</dbReference>
<comment type="cofactor">
    <cofactor evidence="1">
        <name>FAD</name>
        <dbReference type="ChEBI" id="CHEBI:57692"/>
    </cofactor>
</comment>
<reference evidence="7" key="1">
    <citation type="journal article" date="2021" name="Front. Microbiol.">
        <title>Comprehensive Comparative Genomics and Phenotyping of Methylobacterium Species.</title>
        <authorList>
            <person name="Alessa O."/>
            <person name="Ogura Y."/>
            <person name="Fujitani Y."/>
            <person name="Takami H."/>
            <person name="Hayashi T."/>
            <person name="Sahin N."/>
            <person name="Tani A."/>
        </authorList>
    </citation>
    <scope>NUCLEOTIDE SEQUENCE</scope>
    <source>
        <strain evidence="7">DSM 19015</strain>
    </source>
</reference>
<dbReference type="InterPro" id="IPR004099">
    <property type="entry name" value="Pyr_nucl-diS_OxRdtase_dimer"/>
</dbReference>
<dbReference type="PANTHER" id="PTHR43014">
    <property type="entry name" value="MERCURIC REDUCTASE"/>
    <property type="match status" value="1"/>
</dbReference>
<evidence type="ECO:0000256" key="1">
    <source>
        <dbReference type="ARBA" id="ARBA00001974"/>
    </source>
</evidence>
<dbReference type="InterPro" id="IPR016156">
    <property type="entry name" value="FAD/NAD-linked_Rdtase_dimer_sf"/>
</dbReference>
<evidence type="ECO:0000313" key="8">
    <source>
        <dbReference type="Proteomes" id="UP001055125"/>
    </source>
</evidence>
<proteinExistence type="inferred from homology"/>
<evidence type="ECO:0000259" key="6">
    <source>
        <dbReference type="Pfam" id="PF07992"/>
    </source>
</evidence>
<evidence type="ECO:0000256" key="4">
    <source>
        <dbReference type="ARBA" id="ARBA00022827"/>
    </source>
</evidence>
<reference evidence="7" key="2">
    <citation type="submission" date="2021-08" db="EMBL/GenBank/DDBJ databases">
        <authorList>
            <person name="Tani A."/>
            <person name="Ola A."/>
            <person name="Ogura Y."/>
            <person name="Katsura K."/>
            <person name="Hayashi T."/>
        </authorList>
    </citation>
    <scope>NUCLEOTIDE SEQUENCE</scope>
    <source>
        <strain evidence="7">DSM 19015</strain>
    </source>
</reference>
<dbReference type="EMBL" id="BPQP01000049">
    <property type="protein sequence ID" value="GJD95973.1"/>
    <property type="molecule type" value="Genomic_DNA"/>
</dbReference>
<dbReference type="InterPro" id="IPR001100">
    <property type="entry name" value="Pyr_nuc-diS_OxRdtase"/>
</dbReference>
<gene>
    <name evidence="7" type="primary">pdhD</name>
    <name evidence="7" type="ORF">OCOJLMKI_3190</name>
</gene>
<dbReference type="Pfam" id="PF07992">
    <property type="entry name" value="Pyr_redox_2"/>
    <property type="match status" value="1"/>
</dbReference>
<dbReference type="PANTHER" id="PTHR43014:SF4">
    <property type="entry name" value="PYRIDINE NUCLEOTIDE-DISULFIDE OXIDOREDUCTASE RCLA-RELATED"/>
    <property type="match status" value="1"/>
</dbReference>
<comment type="caution">
    <text evidence="7">The sequence shown here is derived from an EMBL/GenBank/DDBJ whole genome shotgun (WGS) entry which is preliminary data.</text>
</comment>
<evidence type="ECO:0000259" key="5">
    <source>
        <dbReference type="Pfam" id="PF02852"/>
    </source>
</evidence>
<evidence type="ECO:0000256" key="2">
    <source>
        <dbReference type="ARBA" id="ARBA00007532"/>
    </source>
</evidence>
<keyword evidence="3" id="KW-0285">Flavoprotein</keyword>
<dbReference type="SUPFAM" id="SSF55424">
    <property type="entry name" value="FAD/NAD-linked reductases, dimerisation (C-terminal) domain"/>
    <property type="match status" value="1"/>
</dbReference>
<dbReference type="SUPFAM" id="SSF51905">
    <property type="entry name" value="FAD/NAD(P)-binding domain"/>
    <property type="match status" value="1"/>
</dbReference>
<name>A0ABQ4S2B2_9HYPH</name>
<evidence type="ECO:0000256" key="3">
    <source>
        <dbReference type="ARBA" id="ARBA00022630"/>
    </source>
</evidence>
<keyword evidence="4" id="KW-0274">FAD</keyword>
<dbReference type="PRINTS" id="PR00368">
    <property type="entry name" value="FADPNR"/>
</dbReference>
<organism evidence="7 8">
    <name type="scientific">Methylobacterium iners</name>
    <dbReference type="NCBI Taxonomy" id="418707"/>
    <lineage>
        <taxon>Bacteria</taxon>
        <taxon>Pseudomonadati</taxon>
        <taxon>Pseudomonadota</taxon>
        <taxon>Alphaproteobacteria</taxon>
        <taxon>Hyphomicrobiales</taxon>
        <taxon>Methylobacteriaceae</taxon>
        <taxon>Methylobacterium</taxon>
    </lineage>
</organism>
<feature type="domain" description="FAD/NAD(P)-binding" evidence="6">
    <location>
        <begin position="12"/>
        <end position="330"/>
    </location>
</feature>
<dbReference type="Gene3D" id="3.50.50.60">
    <property type="entry name" value="FAD/NAD(P)-binding domain"/>
    <property type="match status" value="2"/>
</dbReference>
<comment type="similarity">
    <text evidence="2">Belongs to the class-I pyridine nucleotide-disulfide oxidoreductase family.</text>
</comment>
<dbReference type="InterPro" id="IPR036188">
    <property type="entry name" value="FAD/NAD-bd_sf"/>
</dbReference>
<feature type="domain" description="Pyridine nucleotide-disulphide oxidoreductase dimerisation" evidence="5">
    <location>
        <begin position="360"/>
        <end position="462"/>
    </location>
</feature>
<dbReference type="PRINTS" id="PR00411">
    <property type="entry name" value="PNDRDTASEI"/>
</dbReference>
<dbReference type="NCBIfam" id="NF004939">
    <property type="entry name" value="PRK06292.1-1"/>
    <property type="match status" value="1"/>
</dbReference>
<dbReference type="Proteomes" id="UP001055125">
    <property type="component" value="Unassembled WGS sequence"/>
</dbReference>
<dbReference type="PIRSF" id="PIRSF000350">
    <property type="entry name" value="Mercury_reductase_MerA"/>
    <property type="match status" value="1"/>
</dbReference>
<dbReference type="InterPro" id="IPR023753">
    <property type="entry name" value="FAD/NAD-binding_dom"/>
</dbReference>
<keyword evidence="8" id="KW-1185">Reference proteome</keyword>
<accession>A0ABQ4S2B2</accession>
<sequence>MQEPPLRELRCDVAVIGAGTAGMAAYRAAREAGARAVLIEAGPGGSTCARVGCMPSKLLITAAKAAHDARRAGEFGVATGPIRVDGVATLQRVRRERDRFVAGVLSEFEKFPNEDRVNGRARFVARDILVLEDRDTRIAFGAAVIAAGSSPAVPELLAGLGDRVLTTDTLFEIPDLPRSLAVIGGGPVGIEIAQAMARLGVAVTLLDGGHALAGLRDPDLVARANALFAAEMTLHFGTKVERAESAGDGIRLTWAGKDGAGGSGVFDRVLAAAGRPPSLRGLGLEEAGLSLDEKGGPCFDPRTLMGEGAPIFVAGDAAASRPVLHEAARQGRIAGRNAAALVRSGPTGIATPAPWVNLAMVFTDPGTAAVGETYDPERAAERVVGAVDFSRQGRARIMDRAAGALRIYADRAGCLTGAEMLCPEAEHLGHLLAMAIQDGQTAQDLRDRPFYHPTVEEGLVTALTRIIDGLDAR</sequence>
<dbReference type="Gene3D" id="3.30.390.30">
    <property type="match status" value="1"/>
</dbReference>
<protein>
    <submittedName>
        <fullName evidence="7">Dihydrolipoyl dehydrogenase</fullName>
    </submittedName>
</protein>
<evidence type="ECO:0000313" key="7">
    <source>
        <dbReference type="EMBL" id="GJD95973.1"/>
    </source>
</evidence>